<sequence>MGIFEKIKKEFYKVLYKVTHSKKYHHNRKLWPDVKITRNKDHEIIELLYKGEKIPLLGIDRIKRGQGGPILLIASGPSINDIKFDKKLDIPIMGVNGAYSLNGVINFSFYVITDIYFPDHRPNIIKEIISDKNLILFTTVGVIIKIIKKHSIDFLKCSIFIIEDVYERTYLPKYNFHDLYISNKENLSFHFDKINNIGFSTDINEGLFPGKTVIYWALQIISYLGFEKVYILGMDMNNFEKPRFYENKNDKVHTQLDIDMDSIMLSLKQASYVLEQKLGVKVINLSPNSSVPETIFKKSEFKKYFS</sequence>
<gene>
    <name evidence="1" type="ORF">QNA12_03035</name>
</gene>
<evidence type="ECO:0000313" key="2">
    <source>
        <dbReference type="Proteomes" id="UP001379444"/>
    </source>
</evidence>
<accession>A0ABZ2GCS6</accession>
<dbReference type="EMBL" id="CP125967">
    <property type="protein sequence ID" value="WWO39022.1"/>
    <property type="molecule type" value="Genomic_DNA"/>
</dbReference>
<keyword evidence="2" id="KW-1185">Reference proteome</keyword>
<proteinExistence type="predicted"/>
<reference evidence="1 2" key="1">
    <citation type="journal article" date="2024" name="Front. Plant Sci.">
        <title>Comprehensive phenomic and genomic studies of the species, Pectobacterium cacticida and proposal for reclassification as Alcorniella cacticida comb. nov.</title>
        <authorList>
            <person name="Jonca J."/>
            <person name="Pirhonen M."/>
            <person name="Waleron M.M."/>
            <person name="Gawor J."/>
            <person name="Mrozik A."/>
            <person name="Smoktunowicz M."/>
            <person name="Waleron K."/>
            <person name="Waleron M."/>
        </authorList>
    </citation>
    <scope>NUCLEOTIDE SEQUENCE [LARGE SCALE GENOMIC DNA]</scope>
    <source>
        <strain evidence="1 2">DPMP6</strain>
    </source>
</reference>
<dbReference type="Gene3D" id="3.90.1480.10">
    <property type="entry name" value="Alpha-2,3-sialyltransferase"/>
    <property type="match status" value="1"/>
</dbReference>
<name>A0ABZ2GCS6_9GAMM</name>
<dbReference type="Proteomes" id="UP001379444">
    <property type="component" value="Chromosome"/>
</dbReference>
<protein>
    <submittedName>
        <fullName evidence="1">Sugar glycosyltransferase</fullName>
    </submittedName>
</protein>
<organism evidence="1 2">
    <name type="scientific">Pectobacterium cacticida</name>
    <dbReference type="NCBI Taxonomy" id="69221"/>
    <lineage>
        <taxon>Bacteria</taxon>
        <taxon>Pseudomonadati</taxon>
        <taxon>Pseudomonadota</taxon>
        <taxon>Gammaproteobacteria</taxon>
        <taxon>Enterobacterales</taxon>
        <taxon>Pectobacteriaceae</taxon>
        <taxon>Pectobacterium</taxon>
    </lineage>
</organism>
<evidence type="ECO:0000313" key="1">
    <source>
        <dbReference type="EMBL" id="WWO39022.1"/>
    </source>
</evidence>
<dbReference type="RefSeq" id="WP_264496978.1">
    <property type="nucleotide sequence ID" value="NZ_CP109947.1"/>
</dbReference>